<organism evidence="2 3">
    <name type="scientific">Tuber aestivum</name>
    <name type="common">summer truffle</name>
    <dbReference type="NCBI Taxonomy" id="59557"/>
    <lineage>
        <taxon>Eukaryota</taxon>
        <taxon>Fungi</taxon>
        <taxon>Dikarya</taxon>
        <taxon>Ascomycota</taxon>
        <taxon>Pezizomycotina</taxon>
        <taxon>Pezizomycetes</taxon>
        <taxon>Pezizales</taxon>
        <taxon>Tuberaceae</taxon>
        <taxon>Tuber</taxon>
    </lineage>
</organism>
<evidence type="ECO:0000313" key="3">
    <source>
        <dbReference type="Proteomes" id="UP001412239"/>
    </source>
</evidence>
<evidence type="ECO:0000256" key="1">
    <source>
        <dbReference type="SAM" id="MobiDB-lite"/>
    </source>
</evidence>
<gene>
    <name evidence="2" type="ORF">GSTUAT00001092001</name>
</gene>
<keyword evidence="3" id="KW-1185">Reference proteome</keyword>
<sequence>MRTRHRRKFISSRYSGIPHNYVSNVSYGTGIIDELGHQHRSPFPPGSETARPTVPSARTRDSDSSQYRTIQLEEKPLLATQRTVIRSHHKKSSTRTGTSTVSPILVGGGDPCRIAIVCRFRSHSHVLSFGIKALDSAAWGVWMLLEYCVVLWLSRLR</sequence>
<evidence type="ECO:0000313" key="2">
    <source>
        <dbReference type="EMBL" id="CUS14807.1"/>
    </source>
</evidence>
<dbReference type="AlphaFoldDB" id="A0A292Q7Y9"/>
<dbReference type="Proteomes" id="UP001412239">
    <property type="component" value="Unassembled WGS sequence"/>
</dbReference>
<name>A0A292Q7Y9_9PEZI</name>
<accession>A0A292Q7Y9</accession>
<dbReference type="EMBL" id="LN890955">
    <property type="protein sequence ID" value="CUS14807.1"/>
    <property type="molecule type" value="Genomic_DNA"/>
</dbReference>
<feature type="region of interest" description="Disordered" evidence="1">
    <location>
        <begin position="35"/>
        <end position="67"/>
    </location>
</feature>
<reference evidence="2" key="1">
    <citation type="submission" date="2015-10" db="EMBL/GenBank/DDBJ databases">
        <authorList>
            <person name="Regsiter A."/>
            <person name="william w."/>
        </authorList>
    </citation>
    <scope>NUCLEOTIDE SEQUENCE</scope>
    <source>
        <strain evidence="2">Montdore</strain>
    </source>
</reference>
<protein>
    <submittedName>
        <fullName evidence="2">Uncharacterized protein</fullName>
    </submittedName>
</protein>
<proteinExistence type="predicted"/>